<gene>
    <name evidence="2" type="ORF">HT576_02410</name>
</gene>
<dbReference type="AlphaFoldDB" id="A0A8J8KDS4"/>
<evidence type="ECO:0000313" key="2">
    <source>
        <dbReference type="EMBL" id="NUB89891.1"/>
    </source>
</evidence>
<feature type="region of interest" description="Disordered" evidence="1">
    <location>
        <begin position="56"/>
        <end position="168"/>
    </location>
</feature>
<sequence length="168" mass="17697">MGYACPVCDAEQADAEHLANHLAITASLGREDHRAWLEEHAPDWSDCSPEELGEIVGQYAPEIDTPEFESPSHGHDHGRPGGLEEGLARQSRQPGRGDQLGGRSGRGGMSAEAESALEEARELTRRMQEPADAGEEGAASGDETGAAETTDDGTAADDDGSSERETGN</sequence>
<dbReference type="Proteomes" id="UP000728647">
    <property type="component" value="Unassembled WGS sequence"/>
</dbReference>
<dbReference type="RefSeq" id="WP_174701173.1">
    <property type="nucleotide sequence ID" value="NZ_JABURA010000001.1"/>
</dbReference>
<comment type="caution">
    <text evidence="2">The sequence shown here is derived from an EMBL/GenBank/DDBJ whole genome shotgun (WGS) entry which is preliminary data.</text>
</comment>
<proteinExistence type="predicted"/>
<evidence type="ECO:0000256" key="1">
    <source>
        <dbReference type="SAM" id="MobiDB-lite"/>
    </source>
</evidence>
<reference evidence="2" key="1">
    <citation type="submission" date="2020-06" db="EMBL/GenBank/DDBJ databases">
        <title>Haloterrigena sp. nov., an extremely halophilic archaeon isolated from a saline sediment.</title>
        <authorList>
            <person name="Liu B.-B."/>
        </authorList>
    </citation>
    <scope>NUCLEOTIDE SEQUENCE</scope>
    <source>
        <strain evidence="2">SYSU A121-1</strain>
    </source>
</reference>
<dbReference type="OrthoDB" id="342503at2157"/>
<feature type="compositionally biased region" description="Low complexity" evidence="1">
    <location>
        <begin position="136"/>
        <end position="148"/>
    </location>
</feature>
<feature type="compositionally biased region" description="Gly residues" evidence="1">
    <location>
        <begin position="98"/>
        <end position="108"/>
    </location>
</feature>
<dbReference type="InterPro" id="IPR043833">
    <property type="entry name" value="DUF5810"/>
</dbReference>
<organism evidence="2 3">
    <name type="scientific">Haloterrigena gelatinilytica</name>
    <dbReference type="NCBI Taxonomy" id="2741724"/>
    <lineage>
        <taxon>Archaea</taxon>
        <taxon>Methanobacteriati</taxon>
        <taxon>Methanobacteriota</taxon>
        <taxon>Stenosarchaea group</taxon>
        <taxon>Halobacteria</taxon>
        <taxon>Halobacteriales</taxon>
        <taxon>Natrialbaceae</taxon>
        <taxon>Haloterrigena</taxon>
    </lineage>
</organism>
<name>A0A8J8KDS4_9EURY</name>
<evidence type="ECO:0000313" key="3">
    <source>
        <dbReference type="Proteomes" id="UP000728647"/>
    </source>
</evidence>
<dbReference type="EMBL" id="JABURA010000001">
    <property type="protein sequence ID" value="NUB89891.1"/>
    <property type="molecule type" value="Genomic_DNA"/>
</dbReference>
<accession>A0A8J8KDS4</accession>
<protein>
    <submittedName>
        <fullName evidence="2">Uncharacterized protein</fullName>
    </submittedName>
</protein>
<feature type="compositionally biased region" description="Basic and acidic residues" evidence="1">
    <location>
        <begin position="70"/>
        <end position="79"/>
    </location>
</feature>
<feature type="compositionally biased region" description="Basic and acidic residues" evidence="1">
    <location>
        <begin position="118"/>
        <end position="129"/>
    </location>
</feature>
<feature type="compositionally biased region" description="Acidic residues" evidence="1">
    <location>
        <begin position="149"/>
        <end position="160"/>
    </location>
</feature>
<dbReference type="Pfam" id="PF19126">
    <property type="entry name" value="DUF5810"/>
    <property type="match status" value="1"/>
</dbReference>